<reference evidence="1 2" key="1">
    <citation type="journal article" date="2024" name="G3 (Bethesda)">
        <title>Genome assembly of Hibiscus sabdariffa L. provides insights into metabolisms of medicinal natural products.</title>
        <authorList>
            <person name="Kim T."/>
        </authorList>
    </citation>
    <scope>NUCLEOTIDE SEQUENCE [LARGE SCALE GENOMIC DNA]</scope>
    <source>
        <strain evidence="1">TK-2024</strain>
        <tissue evidence="1">Old leaves</tissue>
    </source>
</reference>
<sequence length="197" mass="20953">MRKHYLWPKTAAGTKTDTTMLAWHISTSGLTLSTATANKVTGTRQRLGGMPTAFPYSSSLASGSEHSSLPSLAAKLQAIGGAEYIDEAGPGNESPFPCALELLNFGNPTFLPPAGNNTGRKTIRISRVADVGTNSESKRVFKPHARFSRLIHGPSREDLRSFAIEACPKGSCSSVVPGAVARLRSAGWRGLRLPYIG</sequence>
<dbReference type="Proteomes" id="UP001472677">
    <property type="component" value="Unassembled WGS sequence"/>
</dbReference>
<accession>A0ABR2BTA4</accession>
<comment type="caution">
    <text evidence="1">The sequence shown here is derived from an EMBL/GenBank/DDBJ whole genome shotgun (WGS) entry which is preliminary data.</text>
</comment>
<keyword evidence="2" id="KW-1185">Reference proteome</keyword>
<protein>
    <submittedName>
        <fullName evidence="1">Uncharacterized protein</fullName>
    </submittedName>
</protein>
<gene>
    <name evidence="1" type="ORF">V6N12_073391</name>
</gene>
<proteinExistence type="predicted"/>
<dbReference type="EMBL" id="JBBPBM010000087">
    <property type="protein sequence ID" value="KAK8510320.1"/>
    <property type="molecule type" value="Genomic_DNA"/>
</dbReference>
<evidence type="ECO:0000313" key="1">
    <source>
        <dbReference type="EMBL" id="KAK8510320.1"/>
    </source>
</evidence>
<evidence type="ECO:0000313" key="2">
    <source>
        <dbReference type="Proteomes" id="UP001472677"/>
    </source>
</evidence>
<name>A0ABR2BTA4_9ROSI</name>
<organism evidence="1 2">
    <name type="scientific">Hibiscus sabdariffa</name>
    <name type="common">roselle</name>
    <dbReference type="NCBI Taxonomy" id="183260"/>
    <lineage>
        <taxon>Eukaryota</taxon>
        <taxon>Viridiplantae</taxon>
        <taxon>Streptophyta</taxon>
        <taxon>Embryophyta</taxon>
        <taxon>Tracheophyta</taxon>
        <taxon>Spermatophyta</taxon>
        <taxon>Magnoliopsida</taxon>
        <taxon>eudicotyledons</taxon>
        <taxon>Gunneridae</taxon>
        <taxon>Pentapetalae</taxon>
        <taxon>rosids</taxon>
        <taxon>malvids</taxon>
        <taxon>Malvales</taxon>
        <taxon>Malvaceae</taxon>
        <taxon>Malvoideae</taxon>
        <taxon>Hibiscus</taxon>
    </lineage>
</organism>